<dbReference type="Gene3D" id="3.40.50.2000">
    <property type="entry name" value="Glycogen Phosphorylase B"/>
    <property type="match status" value="2"/>
</dbReference>
<dbReference type="GO" id="GO:0016757">
    <property type="term" value="F:glycosyltransferase activity"/>
    <property type="evidence" value="ECO:0007669"/>
    <property type="project" value="InterPro"/>
</dbReference>
<dbReference type="Pfam" id="PF00534">
    <property type="entry name" value="Glycos_transf_1"/>
    <property type="match status" value="1"/>
</dbReference>
<feature type="domain" description="Glycosyltransferase subfamily 4-like N-terminal" evidence="2">
    <location>
        <begin position="12"/>
        <end position="181"/>
    </location>
</feature>
<dbReference type="PANTHER" id="PTHR12526:SF630">
    <property type="entry name" value="GLYCOSYLTRANSFERASE"/>
    <property type="match status" value="1"/>
</dbReference>
<dbReference type="InterPro" id="IPR028098">
    <property type="entry name" value="Glyco_trans_4-like_N"/>
</dbReference>
<evidence type="ECO:0000313" key="4">
    <source>
        <dbReference type="Proteomes" id="UP000006655"/>
    </source>
</evidence>
<accession>A0A806DB27</accession>
<dbReference type="EMBL" id="CP001743">
    <property type="protein sequence ID" value="ADD28776.1"/>
    <property type="molecule type" value="Genomic_DNA"/>
</dbReference>
<reference evidence="3 4" key="1">
    <citation type="journal article" date="2010" name="Stand. Genomic Sci.">
        <title>Complete genome sequence of Meiothermus ruber type strain (21).</title>
        <authorList>
            <person name="Tindall B.J."/>
            <person name="Sikorski J."/>
            <person name="Lucas S."/>
            <person name="Goltsman E."/>
            <person name="Copeland A."/>
            <person name="Glavina Del Rio T."/>
            <person name="Nolan M."/>
            <person name="Tice H."/>
            <person name="Cheng J.F."/>
            <person name="Han C."/>
            <person name="Pitluck S."/>
            <person name="Liolios K."/>
            <person name="Ivanova N."/>
            <person name="Mavromatis K."/>
            <person name="Ovchinnikova G."/>
            <person name="Pati A."/>
            <person name="Fahnrich R."/>
            <person name="Goodwin L."/>
            <person name="Chen A."/>
            <person name="Palaniappan K."/>
            <person name="Land M."/>
            <person name="Hauser L."/>
            <person name="Chang Y.J."/>
            <person name="Jeffries C.D."/>
            <person name="Rohde M."/>
            <person name="Goker M."/>
            <person name="Woyke T."/>
            <person name="Bristow J."/>
            <person name="Eisen J.A."/>
            <person name="Markowitz V."/>
            <person name="Hugenholtz P."/>
            <person name="Kyrpides N.C."/>
            <person name="Klenk H.P."/>
            <person name="Lapidus A."/>
        </authorList>
    </citation>
    <scope>NUCLEOTIDE SEQUENCE [LARGE SCALE GENOMIC DNA]</scope>
    <source>
        <strain evidence="4">ATCC 35948 / DSM 1279 / VKM B-1258 / 21</strain>
    </source>
</reference>
<evidence type="ECO:0000259" key="1">
    <source>
        <dbReference type="Pfam" id="PF00534"/>
    </source>
</evidence>
<dbReference type="CDD" id="cd03808">
    <property type="entry name" value="GT4_CapM-like"/>
    <property type="match status" value="1"/>
</dbReference>
<dbReference type="OrthoDB" id="9814612at2"/>
<dbReference type="PANTHER" id="PTHR12526">
    <property type="entry name" value="GLYCOSYLTRANSFERASE"/>
    <property type="match status" value="1"/>
</dbReference>
<proteinExistence type="predicted"/>
<dbReference type="KEGG" id="mrb:Mrub_2020"/>
<dbReference type="Pfam" id="PF13439">
    <property type="entry name" value="Glyco_transf_4"/>
    <property type="match status" value="1"/>
</dbReference>
<dbReference type="RefSeq" id="WP_013014274.1">
    <property type="nucleotide sequence ID" value="NC_021081.1"/>
</dbReference>
<dbReference type="Proteomes" id="UP000006655">
    <property type="component" value="Chromosome"/>
</dbReference>
<name>A0A806DB27_MEIRD</name>
<keyword evidence="3" id="KW-0808">Transferase</keyword>
<evidence type="ECO:0000259" key="2">
    <source>
        <dbReference type="Pfam" id="PF13439"/>
    </source>
</evidence>
<dbReference type="InterPro" id="IPR001296">
    <property type="entry name" value="Glyco_trans_1"/>
</dbReference>
<evidence type="ECO:0000313" key="3">
    <source>
        <dbReference type="EMBL" id="ADD28776.1"/>
    </source>
</evidence>
<dbReference type="SUPFAM" id="SSF53756">
    <property type="entry name" value="UDP-Glycosyltransferase/glycogen phosphorylase"/>
    <property type="match status" value="1"/>
</dbReference>
<sequence length="376" mass="41088">MRVLHILEATGGGTARHVADLCLGLVGRGLEVHLAYSSLRMDDIFRKALPVLEKAGIQCYELSMRRAPHPGDIKALSLLNSYITQQKGFDIVHGHSSKAGGIARLLGLWNKVSVVYTPHAFVTLAPSLGGLERLVYGLMERILAYRTDALIAVSKDELAEAHRLGYRSRKTHLIPNGIKLEHDVEGTKGGIRASLSLKQDELVVGFVGRFSQQKSPHLLLEAFAKVASCFPLARLVMVGDGVLKQSLLARADELGLIDRVIWPGFMDGRLAMRAFDVFVLPSNYEGFPYVLLEAMAEGLPVVSTRVGGSEEAIANGENGFIVPVGNVQALSESICKLLEDAEMRRRFGQKSLERVQAFSVDNMVDSTIALYKQLVA</sequence>
<organism evidence="3 4">
    <name type="scientific">Meiothermus ruber (strain ATCC 35948 / DSM 1279 / VKM B-1258 / 21)</name>
    <name type="common">Thermus ruber</name>
    <dbReference type="NCBI Taxonomy" id="504728"/>
    <lineage>
        <taxon>Bacteria</taxon>
        <taxon>Thermotogati</taxon>
        <taxon>Deinococcota</taxon>
        <taxon>Deinococci</taxon>
        <taxon>Thermales</taxon>
        <taxon>Thermaceae</taxon>
        <taxon>Meiothermus</taxon>
    </lineage>
</organism>
<gene>
    <name evidence="3" type="ordered locus">Mrub_2020</name>
</gene>
<keyword evidence="4" id="KW-1185">Reference proteome</keyword>
<feature type="domain" description="Glycosyl transferase family 1" evidence="1">
    <location>
        <begin position="191"/>
        <end position="351"/>
    </location>
</feature>
<protein>
    <submittedName>
        <fullName evidence="3">Glycosyl transferase group 1</fullName>
    </submittedName>
</protein>
<dbReference type="AlphaFoldDB" id="A0A806DB27"/>